<dbReference type="STRING" id="1465490.SAMN05444277_101508"/>
<evidence type="ECO:0000256" key="6">
    <source>
        <dbReference type="ARBA" id="ARBA00023310"/>
    </source>
</evidence>
<evidence type="ECO:0000256" key="4">
    <source>
        <dbReference type="ARBA" id="ARBA00023065"/>
    </source>
</evidence>
<evidence type="ECO:0000313" key="8">
    <source>
        <dbReference type="EMBL" id="SFP64028.1"/>
    </source>
</evidence>
<dbReference type="Pfam" id="PF00213">
    <property type="entry name" value="OSCP"/>
    <property type="match status" value="1"/>
</dbReference>
<evidence type="ECO:0000313" key="9">
    <source>
        <dbReference type="Proteomes" id="UP000199031"/>
    </source>
</evidence>
<organism evidence="8 9">
    <name type="scientific">Parafilimonas terrae</name>
    <dbReference type="NCBI Taxonomy" id="1465490"/>
    <lineage>
        <taxon>Bacteria</taxon>
        <taxon>Pseudomonadati</taxon>
        <taxon>Bacteroidota</taxon>
        <taxon>Chitinophagia</taxon>
        <taxon>Chitinophagales</taxon>
        <taxon>Chitinophagaceae</taxon>
        <taxon>Parafilimonas</taxon>
    </lineage>
</organism>
<dbReference type="Gene3D" id="1.10.520.20">
    <property type="entry name" value="N-terminal domain of the delta subunit of the F1F0-ATP synthase"/>
    <property type="match status" value="1"/>
</dbReference>
<keyword evidence="4 7" id="KW-0406">Ion transport</keyword>
<dbReference type="AlphaFoldDB" id="A0A1I5RZR5"/>
<comment type="subcellular location">
    <subcellularLocation>
        <location evidence="7">Cell membrane</location>
        <topology evidence="7">Peripheral membrane protein</topology>
    </subcellularLocation>
    <subcellularLocation>
        <location evidence="1">Membrane</location>
    </subcellularLocation>
</comment>
<keyword evidence="6 7" id="KW-0066">ATP synthesis</keyword>
<dbReference type="InterPro" id="IPR020781">
    <property type="entry name" value="ATPase_OSCP/d_CS"/>
</dbReference>
<protein>
    <recommendedName>
        <fullName evidence="7">ATP synthase subunit delta</fullName>
    </recommendedName>
    <alternativeName>
        <fullName evidence="7">ATP synthase F(1) sector subunit delta</fullName>
    </alternativeName>
    <alternativeName>
        <fullName evidence="7">F-type ATPase subunit delta</fullName>
        <shortName evidence="7">F-ATPase subunit delta</shortName>
    </alternativeName>
</protein>
<dbReference type="PROSITE" id="PS00389">
    <property type="entry name" value="ATPASE_DELTA"/>
    <property type="match status" value="1"/>
</dbReference>
<evidence type="ECO:0000256" key="2">
    <source>
        <dbReference type="ARBA" id="ARBA00022448"/>
    </source>
</evidence>
<proteinExistence type="inferred from homology"/>
<dbReference type="GO" id="GO:0005886">
    <property type="term" value="C:plasma membrane"/>
    <property type="evidence" value="ECO:0007669"/>
    <property type="project" value="UniProtKB-SubCell"/>
</dbReference>
<dbReference type="HAMAP" id="MF_01416">
    <property type="entry name" value="ATP_synth_delta_bact"/>
    <property type="match status" value="1"/>
</dbReference>
<name>A0A1I5RZR5_9BACT</name>
<dbReference type="OrthoDB" id="9802471at2"/>
<evidence type="ECO:0000256" key="5">
    <source>
        <dbReference type="ARBA" id="ARBA00023136"/>
    </source>
</evidence>
<evidence type="ECO:0000256" key="3">
    <source>
        <dbReference type="ARBA" id="ARBA00022781"/>
    </source>
</evidence>
<dbReference type="Proteomes" id="UP000199031">
    <property type="component" value="Unassembled WGS sequence"/>
</dbReference>
<sequence>MPNPRLATRYAKSLVDLSIERNQLEAVYADMQFLQQVTKASRDFVNLLRSPIVPADKKQSIIDAIVKNKISALTEAFIKLLINKGREGDMPEIVTAFIDQYNAIKGIHKVKLTTATPVSNELKNAIIAKVKREANLENIELEAKVDEALIGGFVLEFNNNLVDASVLRDLKDISKQFKERNVFVQNIR</sequence>
<dbReference type="InterPro" id="IPR026015">
    <property type="entry name" value="ATP_synth_OSCP/delta_N_sf"/>
</dbReference>
<dbReference type="NCBIfam" id="TIGR01145">
    <property type="entry name" value="ATP_synt_delta"/>
    <property type="match status" value="1"/>
</dbReference>
<dbReference type="GO" id="GO:0046933">
    <property type="term" value="F:proton-transporting ATP synthase activity, rotational mechanism"/>
    <property type="evidence" value="ECO:0007669"/>
    <property type="project" value="UniProtKB-UniRule"/>
</dbReference>
<dbReference type="SUPFAM" id="SSF47928">
    <property type="entry name" value="N-terminal domain of the delta subunit of the F1F0-ATP synthase"/>
    <property type="match status" value="1"/>
</dbReference>
<dbReference type="PRINTS" id="PR00125">
    <property type="entry name" value="ATPASEDELTA"/>
</dbReference>
<dbReference type="RefSeq" id="WP_090654163.1">
    <property type="nucleotide sequence ID" value="NZ_FOXQ01000001.1"/>
</dbReference>
<comment type="function">
    <text evidence="7">F(1)F(0) ATP synthase produces ATP from ADP in the presence of a proton or sodium gradient. F-type ATPases consist of two structural domains, F(1) containing the extramembraneous catalytic core and F(0) containing the membrane proton channel, linked together by a central stalk and a peripheral stalk. During catalysis, ATP synthesis in the catalytic domain of F(1) is coupled via a rotary mechanism of the central stalk subunits to proton translocation.</text>
</comment>
<keyword evidence="2 7" id="KW-0813">Transport</keyword>
<keyword evidence="7" id="KW-1003">Cell membrane</keyword>
<dbReference type="EMBL" id="FOXQ01000001">
    <property type="protein sequence ID" value="SFP64028.1"/>
    <property type="molecule type" value="Genomic_DNA"/>
</dbReference>
<keyword evidence="5 7" id="KW-0472">Membrane</keyword>
<comment type="function">
    <text evidence="7">This protein is part of the stalk that links CF(0) to CF(1). It either transmits conformational changes from CF(0) to CF(1) or is implicated in proton conduction.</text>
</comment>
<gene>
    <name evidence="7" type="primary">atpH</name>
    <name evidence="8" type="ORF">SAMN05444277_101508</name>
</gene>
<reference evidence="8 9" key="1">
    <citation type="submission" date="2016-10" db="EMBL/GenBank/DDBJ databases">
        <authorList>
            <person name="de Groot N.N."/>
        </authorList>
    </citation>
    <scope>NUCLEOTIDE SEQUENCE [LARGE SCALE GENOMIC DNA]</scope>
    <source>
        <strain evidence="8 9">DSM 28286</strain>
    </source>
</reference>
<keyword evidence="9" id="KW-1185">Reference proteome</keyword>
<accession>A0A1I5RZR5</accession>
<comment type="similarity">
    <text evidence="7">Belongs to the ATPase delta chain family.</text>
</comment>
<evidence type="ECO:0000256" key="1">
    <source>
        <dbReference type="ARBA" id="ARBA00004370"/>
    </source>
</evidence>
<keyword evidence="7" id="KW-0139">CF(1)</keyword>
<dbReference type="PANTHER" id="PTHR11910">
    <property type="entry name" value="ATP SYNTHASE DELTA CHAIN"/>
    <property type="match status" value="1"/>
</dbReference>
<evidence type="ECO:0000256" key="7">
    <source>
        <dbReference type="HAMAP-Rule" id="MF_01416"/>
    </source>
</evidence>
<dbReference type="GO" id="GO:0045259">
    <property type="term" value="C:proton-transporting ATP synthase complex"/>
    <property type="evidence" value="ECO:0007669"/>
    <property type="project" value="UniProtKB-KW"/>
</dbReference>
<dbReference type="InterPro" id="IPR000711">
    <property type="entry name" value="ATPase_OSCP/dsu"/>
</dbReference>
<keyword evidence="3 7" id="KW-0375">Hydrogen ion transport</keyword>